<reference evidence="2 3" key="1">
    <citation type="submission" date="2024-06" db="EMBL/GenBank/DDBJ databases">
        <title>Genomic Encyclopedia of Type Strains, Phase V (KMG-V): Genome sequencing to study the core and pangenomes of soil and plant-associated prokaryotes.</title>
        <authorList>
            <person name="Whitman W."/>
        </authorList>
    </citation>
    <scope>NUCLEOTIDE SEQUENCE [LARGE SCALE GENOMIC DNA]</scope>
    <source>
        <strain evidence="2 3">NE40</strain>
    </source>
</reference>
<dbReference type="EMBL" id="JBEWTB010000002">
    <property type="protein sequence ID" value="MET4758685.1"/>
    <property type="molecule type" value="Genomic_DNA"/>
</dbReference>
<feature type="region of interest" description="Disordered" evidence="1">
    <location>
        <begin position="403"/>
        <end position="434"/>
    </location>
</feature>
<proteinExistence type="predicted"/>
<accession>A0ABV2SLP8</accession>
<comment type="caution">
    <text evidence="2">The sequence shown here is derived from an EMBL/GenBank/DDBJ whole genome shotgun (WGS) entry which is preliminary data.</text>
</comment>
<sequence>MKTEPSIHRQYSGFSGVVRKVLDKARRIIRFMGLRSVKPFPPNTPSLMTHEPSAHYEGKSLADRNVAQHSPSDKKGGLAELSEKYAGFRANNTNLKSLLNDLTQTKTGQWPDESDEQFQYRLKNAMVLSGLGSLLQDETLAQRRRITPSIKSRQIQKLGEYMAMKPLNFYQSVVSNQPHIGETSGDVGAFLVTNLRNQPVNNNIEARNWYLFCRAYLDEVSDEVLGSVGYDMNQRKLSDCIPDLGIEKMDGNYIENLNETISSMDKVKPTSAETVKEYCKEHGIVYIPGQKTVAFDVGDKLHQSLFLLQYLRNTYESSKLAILSKFSGIKDSDQIQAFMPEKQLAGQLSDHMRGLTDTVAQNLMKKSMPDSYAVPPENASQQKKPFSYQQALLIADDNRCYWNSDDNQPRHGRQDEKPLESFEEYLERSEKEQA</sequence>
<evidence type="ECO:0000256" key="1">
    <source>
        <dbReference type="SAM" id="MobiDB-lite"/>
    </source>
</evidence>
<organism evidence="2 3">
    <name type="scientific">Endozoicomonas lisbonensis</name>
    <dbReference type="NCBI Taxonomy" id="3120522"/>
    <lineage>
        <taxon>Bacteria</taxon>
        <taxon>Pseudomonadati</taxon>
        <taxon>Pseudomonadota</taxon>
        <taxon>Gammaproteobacteria</taxon>
        <taxon>Oceanospirillales</taxon>
        <taxon>Endozoicomonadaceae</taxon>
        <taxon>Endozoicomonas</taxon>
    </lineage>
</organism>
<name>A0ABV2SLP8_9GAMM</name>
<dbReference type="RefSeq" id="WP_354008745.1">
    <property type="nucleotide sequence ID" value="NZ_JBEWTA010000001.1"/>
</dbReference>
<dbReference type="Proteomes" id="UP001549366">
    <property type="component" value="Unassembled WGS sequence"/>
</dbReference>
<evidence type="ECO:0000313" key="2">
    <source>
        <dbReference type="EMBL" id="MET4758685.1"/>
    </source>
</evidence>
<keyword evidence="3" id="KW-1185">Reference proteome</keyword>
<evidence type="ECO:0000313" key="3">
    <source>
        <dbReference type="Proteomes" id="UP001549366"/>
    </source>
</evidence>
<feature type="compositionally biased region" description="Basic and acidic residues" evidence="1">
    <location>
        <begin position="407"/>
        <end position="434"/>
    </location>
</feature>
<protein>
    <submittedName>
        <fullName evidence="2">Uncharacterized protein</fullName>
    </submittedName>
</protein>
<gene>
    <name evidence="2" type="ORF">V5J35_003877</name>
</gene>